<keyword evidence="5" id="KW-0997">Cell inner membrane</keyword>
<comment type="subcellular location">
    <subcellularLocation>
        <location evidence="1">Cell inner membrane</location>
        <topology evidence="1">Single-pass membrane protein</topology>
    </subcellularLocation>
</comment>
<reference evidence="10 11" key="1">
    <citation type="submission" date="2017-02" db="EMBL/GenBank/DDBJ databases">
        <authorList>
            <person name="Peterson S.W."/>
        </authorList>
    </citation>
    <scope>NUCLEOTIDE SEQUENCE [LARGE SCALE GENOMIC DNA]</scope>
    <source>
        <strain evidence="10 11">ATCC 49788</strain>
    </source>
</reference>
<evidence type="ECO:0000256" key="9">
    <source>
        <dbReference type="SAM" id="Phobius"/>
    </source>
</evidence>
<dbReference type="InterPro" id="IPR012902">
    <property type="entry name" value="N_methyl_site"/>
</dbReference>
<evidence type="ECO:0000256" key="4">
    <source>
        <dbReference type="ARBA" id="ARBA00022481"/>
    </source>
</evidence>
<evidence type="ECO:0000313" key="11">
    <source>
        <dbReference type="Proteomes" id="UP000190460"/>
    </source>
</evidence>
<dbReference type="RefSeq" id="WP_234975779.1">
    <property type="nucleotide sequence ID" value="NZ_FUYB01000002.1"/>
</dbReference>
<dbReference type="GO" id="GO:0005886">
    <property type="term" value="C:plasma membrane"/>
    <property type="evidence" value="ECO:0007669"/>
    <property type="project" value="UniProtKB-SubCell"/>
</dbReference>
<dbReference type="InterPro" id="IPR045584">
    <property type="entry name" value="Pilin-like"/>
</dbReference>
<dbReference type="Pfam" id="PF07963">
    <property type="entry name" value="N_methyl"/>
    <property type="match status" value="1"/>
</dbReference>
<dbReference type="STRING" id="92487.SAMN02745130_00557"/>
<dbReference type="PANTHER" id="PTHR38779">
    <property type="entry name" value="TYPE II SECRETION SYSTEM PROTEIN I-RELATED"/>
    <property type="match status" value="1"/>
</dbReference>
<dbReference type="Proteomes" id="UP000190460">
    <property type="component" value="Unassembled WGS sequence"/>
</dbReference>
<dbReference type="PROSITE" id="PS00409">
    <property type="entry name" value="PROKAR_NTER_METHYL"/>
    <property type="match status" value="1"/>
</dbReference>
<evidence type="ECO:0000256" key="8">
    <source>
        <dbReference type="ARBA" id="ARBA00023136"/>
    </source>
</evidence>
<proteinExistence type="inferred from homology"/>
<organism evidence="10 11">
    <name type="scientific">Thiothrix eikelboomii</name>
    <dbReference type="NCBI Taxonomy" id="92487"/>
    <lineage>
        <taxon>Bacteria</taxon>
        <taxon>Pseudomonadati</taxon>
        <taxon>Pseudomonadota</taxon>
        <taxon>Gammaproteobacteria</taxon>
        <taxon>Thiotrichales</taxon>
        <taxon>Thiotrichaceae</taxon>
        <taxon>Thiothrix</taxon>
    </lineage>
</organism>
<evidence type="ECO:0000313" key="10">
    <source>
        <dbReference type="EMBL" id="SKA69722.1"/>
    </source>
</evidence>
<keyword evidence="4" id="KW-0488">Methylation</keyword>
<keyword evidence="3" id="KW-1003">Cell membrane</keyword>
<dbReference type="AlphaFoldDB" id="A0A1T4VXJ2"/>
<evidence type="ECO:0000256" key="5">
    <source>
        <dbReference type="ARBA" id="ARBA00022519"/>
    </source>
</evidence>
<accession>A0A1T4VXJ2</accession>
<dbReference type="GO" id="GO:0015627">
    <property type="term" value="C:type II protein secretion system complex"/>
    <property type="evidence" value="ECO:0007669"/>
    <property type="project" value="InterPro"/>
</dbReference>
<dbReference type="PANTHER" id="PTHR38779:SF2">
    <property type="entry name" value="TYPE II SECRETION SYSTEM PROTEIN I-RELATED"/>
    <property type="match status" value="1"/>
</dbReference>
<evidence type="ECO:0000256" key="2">
    <source>
        <dbReference type="ARBA" id="ARBA00008358"/>
    </source>
</evidence>
<evidence type="ECO:0000256" key="3">
    <source>
        <dbReference type="ARBA" id="ARBA00022475"/>
    </source>
</evidence>
<dbReference type="EMBL" id="FUYB01000002">
    <property type="protein sequence ID" value="SKA69722.1"/>
    <property type="molecule type" value="Genomic_DNA"/>
</dbReference>
<protein>
    <submittedName>
        <fullName evidence="10">General secretion pathway protein I</fullName>
    </submittedName>
</protein>
<keyword evidence="8 9" id="KW-0472">Membrane</keyword>
<keyword evidence="11" id="KW-1185">Reference proteome</keyword>
<dbReference type="GO" id="GO:0015628">
    <property type="term" value="P:protein secretion by the type II secretion system"/>
    <property type="evidence" value="ECO:0007669"/>
    <property type="project" value="InterPro"/>
</dbReference>
<name>A0A1T4VXJ2_9GAMM</name>
<feature type="transmembrane region" description="Helical" evidence="9">
    <location>
        <begin position="20"/>
        <end position="38"/>
    </location>
</feature>
<keyword evidence="7 9" id="KW-1133">Transmembrane helix</keyword>
<evidence type="ECO:0000256" key="6">
    <source>
        <dbReference type="ARBA" id="ARBA00022692"/>
    </source>
</evidence>
<dbReference type="InterPro" id="IPR010052">
    <property type="entry name" value="T2SS_protein-GspI"/>
</dbReference>
<evidence type="ECO:0000256" key="7">
    <source>
        <dbReference type="ARBA" id="ARBA00022989"/>
    </source>
</evidence>
<comment type="similarity">
    <text evidence="2">Belongs to the GSP I family.</text>
</comment>
<evidence type="ECO:0000256" key="1">
    <source>
        <dbReference type="ARBA" id="ARBA00004377"/>
    </source>
</evidence>
<dbReference type="NCBIfam" id="TIGR02532">
    <property type="entry name" value="IV_pilin_GFxxxE"/>
    <property type="match status" value="1"/>
</dbReference>
<sequence>MGGLVYSKALKQQGFTLLEIMVAFVITGLVVGTLLQLFGSAMQSAALADEYSFAVQVAESRMEAVGSEIKIEPTTVSGQEEGSAYKWTVTMQPIELHDKQDEFSLSVEPYQVIVVVSWSSEGKQRQFTLTSLRFGEKS</sequence>
<dbReference type="SUPFAM" id="SSF54523">
    <property type="entry name" value="Pili subunits"/>
    <property type="match status" value="1"/>
</dbReference>
<gene>
    <name evidence="10" type="ORF">SAMN02745130_00557</name>
</gene>
<keyword evidence="6 9" id="KW-0812">Transmembrane</keyword>